<dbReference type="Proteomes" id="UP000509260">
    <property type="component" value="Chromosome"/>
</dbReference>
<dbReference type="AlphaFoldDB" id="A0ABC8DVL1"/>
<sequence length="281" mass="32041">MWTLPLPDDADRMSELLTALTYKNGNPKYALTQDEKDKIETIYTLYHDRKATPCAEFLAEEISDETQNAIKTAYSEVQINGRLSTLRSRILLSSKKCPLCGIESSTDLDHYLPESIYKCLAVYSRNLIPTCHKCNNKKRAGVAENGVGFIHVYYFDEPDGVFFVANTEMIDGALVIDFNINMIEGMTREVYDSLCFQNRVVNLNERLKMEANDFLGGLYTSLEETYNSAGQEGLRLFLKRTRDDYTRRYGLNHWRRALIDSLSDNVEFLDAGFITALGTPE</sequence>
<evidence type="ECO:0000313" key="2">
    <source>
        <dbReference type="Proteomes" id="UP000509260"/>
    </source>
</evidence>
<accession>A0ABC8DVL1</accession>
<protein>
    <submittedName>
        <fullName evidence="1">HNH endonuclease</fullName>
    </submittedName>
</protein>
<dbReference type="GO" id="GO:0004519">
    <property type="term" value="F:endonuclease activity"/>
    <property type="evidence" value="ECO:0007669"/>
    <property type="project" value="UniProtKB-KW"/>
</dbReference>
<gene>
    <name evidence="1" type="ORF">TUM18780_10790</name>
</gene>
<dbReference type="Gene3D" id="1.10.30.50">
    <property type="match status" value="1"/>
</dbReference>
<reference evidence="1 2" key="1">
    <citation type="submission" date="2020-06" db="EMBL/GenBank/DDBJ databases">
        <title>Whole-genome sequencing of blaNDM-5 positive Escherichia coli isolated from a Japanese patient with no history of travel abroad.</title>
        <authorList>
            <person name="Ito Y."/>
            <person name="Aoki K."/>
            <person name="Nakayama N."/>
            <person name="Ohtsuka M."/>
            <person name="Ota M."/>
            <person name="Kaneko N."/>
            <person name="Yoshida M."/>
            <person name="Ishii Y."/>
            <person name="Tateda K."/>
            <person name="Matsuse H."/>
        </authorList>
    </citation>
    <scope>NUCLEOTIDE SEQUENCE [LARGE SCALE GENOMIC DNA]</scope>
    <source>
        <strain evidence="1 2">TUM18780</strain>
    </source>
</reference>
<proteinExistence type="predicted"/>
<dbReference type="InterPro" id="IPR003615">
    <property type="entry name" value="HNH_nuc"/>
</dbReference>
<keyword evidence="1" id="KW-0378">Hydrolase</keyword>
<organism evidence="1 2">
    <name type="scientific">Escherichia coli</name>
    <dbReference type="NCBI Taxonomy" id="562"/>
    <lineage>
        <taxon>Bacteria</taxon>
        <taxon>Pseudomonadati</taxon>
        <taxon>Pseudomonadota</taxon>
        <taxon>Gammaproteobacteria</taxon>
        <taxon>Enterobacterales</taxon>
        <taxon>Enterobacteriaceae</taxon>
        <taxon>Escherichia</taxon>
    </lineage>
</organism>
<keyword evidence="1" id="KW-0540">Nuclease</keyword>
<dbReference type="RefSeq" id="WP_021557102.1">
    <property type="nucleotide sequence ID" value="NZ_AP022540.1"/>
</dbReference>
<evidence type="ECO:0000313" key="1">
    <source>
        <dbReference type="EMBL" id="BCG35917.1"/>
    </source>
</evidence>
<dbReference type="EMBL" id="AP023197">
    <property type="protein sequence ID" value="BCG35917.1"/>
    <property type="molecule type" value="Genomic_DNA"/>
</dbReference>
<name>A0ABC8DVL1_ECOLX</name>
<dbReference type="CDD" id="cd00085">
    <property type="entry name" value="HNHc"/>
    <property type="match status" value="1"/>
</dbReference>
<keyword evidence="1" id="KW-0255">Endonuclease</keyword>